<dbReference type="Proteomes" id="UP001054945">
    <property type="component" value="Unassembled WGS sequence"/>
</dbReference>
<evidence type="ECO:0000313" key="2">
    <source>
        <dbReference type="Proteomes" id="UP001054945"/>
    </source>
</evidence>
<name>A0AAV4QGE9_CAEEX</name>
<accession>A0AAV4QGE9</accession>
<proteinExistence type="predicted"/>
<organism evidence="1 2">
    <name type="scientific">Caerostris extrusa</name>
    <name type="common">Bark spider</name>
    <name type="synonym">Caerostris bankana</name>
    <dbReference type="NCBI Taxonomy" id="172846"/>
    <lineage>
        <taxon>Eukaryota</taxon>
        <taxon>Metazoa</taxon>
        <taxon>Ecdysozoa</taxon>
        <taxon>Arthropoda</taxon>
        <taxon>Chelicerata</taxon>
        <taxon>Arachnida</taxon>
        <taxon>Araneae</taxon>
        <taxon>Araneomorphae</taxon>
        <taxon>Entelegynae</taxon>
        <taxon>Araneoidea</taxon>
        <taxon>Araneidae</taxon>
        <taxon>Caerostris</taxon>
    </lineage>
</organism>
<keyword evidence="2" id="KW-1185">Reference proteome</keyword>
<sequence length="99" mass="11357">MFSSGIIEARHFMLTFKTGICLGYQDVTILCGIIEARHFMLTFKTGICLGYQDVTILWYAALEFKELNLEDSTNNTPVIKNFLNPNCLHILSYKMELTQ</sequence>
<reference evidence="1 2" key="1">
    <citation type="submission" date="2021-06" db="EMBL/GenBank/DDBJ databases">
        <title>Caerostris extrusa draft genome.</title>
        <authorList>
            <person name="Kono N."/>
            <person name="Arakawa K."/>
        </authorList>
    </citation>
    <scope>NUCLEOTIDE SEQUENCE [LARGE SCALE GENOMIC DNA]</scope>
</reference>
<dbReference type="AlphaFoldDB" id="A0AAV4QGE9"/>
<gene>
    <name evidence="1" type="ORF">CEXT_477351</name>
</gene>
<evidence type="ECO:0000313" key="1">
    <source>
        <dbReference type="EMBL" id="GIY07359.1"/>
    </source>
</evidence>
<dbReference type="EMBL" id="BPLR01006094">
    <property type="protein sequence ID" value="GIY07359.1"/>
    <property type="molecule type" value="Genomic_DNA"/>
</dbReference>
<protein>
    <submittedName>
        <fullName evidence="1">Uncharacterized protein</fullName>
    </submittedName>
</protein>
<comment type="caution">
    <text evidence="1">The sequence shown here is derived from an EMBL/GenBank/DDBJ whole genome shotgun (WGS) entry which is preliminary data.</text>
</comment>